<dbReference type="FunFam" id="1.25.40.10:FF:000029">
    <property type="entry name" value="peptidyl-prolyl cis-trans isomerase D"/>
    <property type="match status" value="1"/>
</dbReference>
<evidence type="ECO:0000256" key="4">
    <source>
        <dbReference type="ARBA" id="ARBA00022737"/>
    </source>
</evidence>
<dbReference type="EC" id="5.2.1.8" evidence="3"/>
<name>A0AAN9AGH6_HALRR</name>
<reference evidence="10 11" key="1">
    <citation type="submission" date="2023-11" db="EMBL/GenBank/DDBJ databases">
        <title>Halocaridina rubra genome assembly.</title>
        <authorList>
            <person name="Smith C."/>
        </authorList>
    </citation>
    <scope>NUCLEOTIDE SEQUENCE [LARGE SCALE GENOMIC DNA]</scope>
    <source>
        <strain evidence="10">EP-1</strain>
        <tissue evidence="10">Whole</tissue>
    </source>
</reference>
<dbReference type="PROSITE" id="PS50072">
    <property type="entry name" value="CSA_PPIASE_2"/>
    <property type="match status" value="1"/>
</dbReference>
<dbReference type="GO" id="GO:0003755">
    <property type="term" value="F:peptidyl-prolyl cis-trans isomerase activity"/>
    <property type="evidence" value="ECO:0007669"/>
    <property type="project" value="UniProtKB-KW"/>
</dbReference>
<dbReference type="Pfam" id="PF00160">
    <property type="entry name" value="Pro_isomerase"/>
    <property type="match status" value="1"/>
</dbReference>
<dbReference type="AlphaFoldDB" id="A0AAN9AGH6"/>
<evidence type="ECO:0000256" key="5">
    <source>
        <dbReference type="ARBA" id="ARBA00022803"/>
    </source>
</evidence>
<proteinExistence type="inferred from homology"/>
<accession>A0AAN9AGH6</accession>
<dbReference type="EMBL" id="JAXCGZ010000189">
    <property type="protein sequence ID" value="KAK7086440.1"/>
    <property type="molecule type" value="Genomic_DNA"/>
</dbReference>
<dbReference type="Gene3D" id="2.40.100.10">
    <property type="entry name" value="Cyclophilin-like"/>
    <property type="match status" value="1"/>
</dbReference>
<dbReference type="SUPFAM" id="SSF48452">
    <property type="entry name" value="TPR-like"/>
    <property type="match status" value="1"/>
</dbReference>
<dbReference type="InterPro" id="IPR011990">
    <property type="entry name" value="TPR-like_helical_dom_sf"/>
</dbReference>
<dbReference type="PROSITE" id="PS00170">
    <property type="entry name" value="CSA_PPIASE_1"/>
    <property type="match status" value="1"/>
</dbReference>
<dbReference type="InterPro" id="IPR002130">
    <property type="entry name" value="Cyclophilin-type_PPIase_dom"/>
</dbReference>
<dbReference type="InterPro" id="IPR029000">
    <property type="entry name" value="Cyclophilin-like_dom_sf"/>
</dbReference>
<keyword evidence="4" id="KW-0677">Repeat</keyword>
<dbReference type="Pfam" id="PF00515">
    <property type="entry name" value="TPR_1"/>
    <property type="match status" value="1"/>
</dbReference>
<dbReference type="PROSITE" id="PS50005">
    <property type="entry name" value="TPR"/>
    <property type="match status" value="1"/>
</dbReference>
<evidence type="ECO:0000313" key="10">
    <source>
        <dbReference type="EMBL" id="KAK7086440.1"/>
    </source>
</evidence>
<keyword evidence="6" id="KW-0697">Rotamase</keyword>
<dbReference type="Proteomes" id="UP001381693">
    <property type="component" value="Unassembled WGS sequence"/>
</dbReference>
<dbReference type="Gene3D" id="1.25.40.10">
    <property type="entry name" value="Tetratricopeptide repeat domain"/>
    <property type="match status" value="1"/>
</dbReference>
<comment type="similarity">
    <text evidence="2">Belongs to the cyclophilin-type PPIase family.</text>
</comment>
<sequence length="367" mass="41151">MSAPVNGNPHVFLDVKIGEEYIGRFVLELFAAECPKTVVNFRALCTGEKGIGAKGHPLHFKGSTFHRIIENFMIQGGDFINHNGTGGESIYGERFNDENLELKHNSAGILSMANAGPNTNSSQFFITLDETPHLNGKHVVFGQVVKGMGVARALEKVKTDGDRPVERCEIFDCGEFLPGQSFGIVDDDGTPDIYPQYPEDSDINFKDTTADGLMKIISNIKDAGNFFFKNQDPTTAVQKYQKSLRYINHINSQRTYFPEEVRREVNGLHVSCLLNHALCCCRLKWHAKSIAGCNKALEIDSQNPKAYFRRGQAHHLCRDYKLAKADLEMALKLEPNDKAIIKELDMVVMKMKVEKDKEKAAYAKLFQ</sequence>
<keyword evidence="5 8" id="KW-0802">TPR repeat</keyword>
<dbReference type="PRINTS" id="PR00153">
    <property type="entry name" value="CSAPPISMRASE"/>
</dbReference>
<keyword evidence="11" id="KW-1185">Reference proteome</keyword>
<keyword evidence="7" id="KW-0413">Isomerase</keyword>
<dbReference type="GO" id="GO:0006457">
    <property type="term" value="P:protein folding"/>
    <property type="evidence" value="ECO:0007669"/>
    <property type="project" value="InterPro"/>
</dbReference>
<evidence type="ECO:0000256" key="1">
    <source>
        <dbReference type="ARBA" id="ARBA00000971"/>
    </source>
</evidence>
<evidence type="ECO:0000256" key="3">
    <source>
        <dbReference type="ARBA" id="ARBA00013194"/>
    </source>
</evidence>
<dbReference type="PANTHER" id="PTHR11071">
    <property type="entry name" value="PEPTIDYL-PROLYL CIS-TRANS ISOMERASE"/>
    <property type="match status" value="1"/>
</dbReference>
<dbReference type="SUPFAM" id="SSF50891">
    <property type="entry name" value="Cyclophilin-like"/>
    <property type="match status" value="1"/>
</dbReference>
<evidence type="ECO:0000256" key="8">
    <source>
        <dbReference type="PROSITE-ProRule" id="PRU00339"/>
    </source>
</evidence>
<dbReference type="InterPro" id="IPR020892">
    <property type="entry name" value="Cyclophilin-type_PPIase_CS"/>
</dbReference>
<feature type="domain" description="PPIase cyclophilin-type" evidence="9">
    <location>
        <begin position="12"/>
        <end position="175"/>
    </location>
</feature>
<dbReference type="SMART" id="SM00028">
    <property type="entry name" value="TPR"/>
    <property type="match status" value="2"/>
</dbReference>
<protein>
    <recommendedName>
        <fullName evidence="3">peptidylprolyl isomerase</fullName>
        <ecNumber evidence="3">5.2.1.8</ecNumber>
    </recommendedName>
</protein>
<dbReference type="PANTHER" id="PTHR11071:SF561">
    <property type="entry name" value="PEPTIDYL-PROLYL CIS-TRANS ISOMERASE D-RELATED"/>
    <property type="match status" value="1"/>
</dbReference>
<comment type="catalytic activity">
    <reaction evidence="1">
        <text>[protein]-peptidylproline (omega=180) = [protein]-peptidylproline (omega=0)</text>
        <dbReference type="Rhea" id="RHEA:16237"/>
        <dbReference type="Rhea" id="RHEA-COMP:10747"/>
        <dbReference type="Rhea" id="RHEA-COMP:10748"/>
        <dbReference type="ChEBI" id="CHEBI:83833"/>
        <dbReference type="ChEBI" id="CHEBI:83834"/>
        <dbReference type="EC" id="5.2.1.8"/>
    </reaction>
</comment>
<evidence type="ECO:0000256" key="2">
    <source>
        <dbReference type="ARBA" id="ARBA00007365"/>
    </source>
</evidence>
<comment type="caution">
    <text evidence="10">The sequence shown here is derived from an EMBL/GenBank/DDBJ whole genome shotgun (WGS) entry which is preliminary data.</text>
</comment>
<dbReference type="InterPro" id="IPR019734">
    <property type="entry name" value="TPR_rpt"/>
</dbReference>
<gene>
    <name evidence="10" type="ORF">SK128_000053</name>
</gene>
<evidence type="ECO:0000256" key="6">
    <source>
        <dbReference type="ARBA" id="ARBA00023110"/>
    </source>
</evidence>
<dbReference type="GO" id="GO:0016018">
    <property type="term" value="F:cyclosporin A binding"/>
    <property type="evidence" value="ECO:0007669"/>
    <property type="project" value="TreeGrafter"/>
</dbReference>
<feature type="repeat" description="TPR" evidence="8">
    <location>
        <begin position="304"/>
        <end position="337"/>
    </location>
</feature>
<evidence type="ECO:0000259" key="9">
    <source>
        <dbReference type="PROSITE" id="PS50072"/>
    </source>
</evidence>
<evidence type="ECO:0000313" key="11">
    <source>
        <dbReference type="Proteomes" id="UP001381693"/>
    </source>
</evidence>
<organism evidence="10 11">
    <name type="scientific">Halocaridina rubra</name>
    <name type="common">Hawaiian red shrimp</name>
    <dbReference type="NCBI Taxonomy" id="373956"/>
    <lineage>
        <taxon>Eukaryota</taxon>
        <taxon>Metazoa</taxon>
        <taxon>Ecdysozoa</taxon>
        <taxon>Arthropoda</taxon>
        <taxon>Crustacea</taxon>
        <taxon>Multicrustacea</taxon>
        <taxon>Malacostraca</taxon>
        <taxon>Eumalacostraca</taxon>
        <taxon>Eucarida</taxon>
        <taxon>Decapoda</taxon>
        <taxon>Pleocyemata</taxon>
        <taxon>Caridea</taxon>
        <taxon>Atyoidea</taxon>
        <taxon>Atyidae</taxon>
        <taxon>Halocaridina</taxon>
    </lineage>
</organism>
<dbReference type="FunFam" id="2.40.100.10:FF:000022">
    <property type="entry name" value="Peptidyl-prolyl cis-trans isomerase CYP95"/>
    <property type="match status" value="1"/>
</dbReference>
<evidence type="ECO:0000256" key="7">
    <source>
        <dbReference type="ARBA" id="ARBA00023235"/>
    </source>
</evidence>
<dbReference type="GO" id="GO:0005829">
    <property type="term" value="C:cytosol"/>
    <property type="evidence" value="ECO:0007669"/>
    <property type="project" value="TreeGrafter"/>
</dbReference>